<name>Q1IPS7_KORVE</name>
<feature type="transmembrane region" description="Helical" evidence="7">
    <location>
        <begin position="156"/>
        <end position="174"/>
    </location>
</feature>
<evidence type="ECO:0000256" key="1">
    <source>
        <dbReference type="ARBA" id="ARBA00004651"/>
    </source>
</evidence>
<dbReference type="HOGENOM" id="CLU_034180_11_1_0"/>
<feature type="transmembrane region" description="Helical" evidence="7">
    <location>
        <begin position="59"/>
        <end position="78"/>
    </location>
</feature>
<dbReference type="Proteomes" id="UP000002432">
    <property type="component" value="Chromosome"/>
</dbReference>
<evidence type="ECO:0000256" key="6">
    <source>
        <dbReference type="ARBA" id="ARBA00023136"/>
    </source>
</evidence>
<dbReference type="CDD" id="cd06173">
    <property type="entry name" value="MFS_MefA_like"/>
    <property type="match status" value="1"/>
</dbReference>
<gene>
    <name evidence="8" type="ordered locus">Acid345_2122</name>
</gene>
<evidence type="ECO:0000313" key="8">
    <source>
        <dbReference type="EMBL" id="ABF41123.1"/>
    </source>
</evidence>
<dbReference type="Pfam" id="PF07690">
    <property type="entry name" value="MFS_1"/>
    <property type="match status" value="1"/>
</dbReference>
<dbReference type="Gene3D" id="1.20.1250.20">
    <property type="entry name" value="MFS general substrate transporter like domains"/>
    <property type="match status" value="1"/>
</dbReference>
<feature type="transmembrane region" description="Helical" evidence="7">
    <location>
        <begin position="234"/>
        <end position="254"/>
    </location>
</feature>
<dbReference type="GO" id="GO:0005886">
    <property type="term" value="C:plasma membrane"/>
    <property type="evidence" value="ECO:0007669"/>
    <property type="project" value="UniProtKB-SubCell"/>
</dbReference>
<reference evidence="8 9" key="1">
    <citation type="journal article" date="2009" name="Appl. Environ. Microbiol.">
        <title>Three genomes from the phylum Acidobacteria provide insight into the lifestyles of these microorganisms in soils.</title>
        <authorList>
            <person name="Ward N.L."/>
            <person name="Challacombe J.F."/>
            <person name="Janssen P.H."/>
            <person name="Henrissat B."/>
            <person name="Coutinho P.M."/>
            <person name="Wu M."/>
            <person name="Xie G."/>
            <person name="Haft D.H."/>
            <person name="Sait M."/>
            <person name="Badger J."/>
            <person name="Barabote R.D."/>
            <person name="Bradley B."/>
            <person name="Brettin T.S."/>
            <person name="Brinkac L.M."/>
            <person name="Bruce D."/>
            <person name="Creasy T."/>
            <person name="Daugherty S.C."/>
            <person name="Davidsen T.M."/>
            <person name="DeBoy R.T."/>
            <person name="Detter J.C."/>
            <person name="Dodson R.J."/>
            <person name="Durkin A.S."/>
            <person name="Ganapathy A."/>
            <person name="Gwinn-Giglio M."/>
            <person name="Han C.S."/>
            <person name="Khouri H."/>
            <person name="Kiss H."/>
            <person name="Kothari S.P."/>
            <person name="Madupu R."/>
            <person name="Nelson K.E."/>
            <person name="Nelson W.C."/>
            <person name="Paulsen I."/>
            <person name="Penn K."/>
            <person name="Ren Q."/>
            <person name="Rosovitz M.J."/>
            <person name="Selengut J.D."/>
            <person name="Shrivastava S."/>
            <person name="Sullivan S.A."/>
            <person name="Tapia R."/>
            <person name="Thompson L.S."/>
            <person name="Watkins K.L."/>
            <person name="Yang Q."/>
            <person name="Yu C."/>
            <person name="Zafar N."/>
            <person name="Zhou L."/>
            <person name="Kuske C.R."/>
        </authorList>
    </citation>
    <scope>NUCLEOTIDE SEQUENCE [LARGE SCALE GENOMIC DNA]</scope>
    <source>
        <strain evidence="8 9">Ellin345</strain>
    </source>
</reference>
<evidence type="ECO:0000256" key="5">
    <source>
        <dbReference type="ARBA" id="ARBA00022989"/>
    </source>
</evidence>
<evidence type="ECO:0000256" key="3">
    <source>
        <dbReference type="ARBA" id="ARBA00022475"/>
    </source>
</evidence>
<dbReference type="GO" id="GO:0022857">
    <property type="term" value="F:transmembrane transporter activity"/>
    <property type="evidence" value="ECO:0007669"/>
    <property type="project" value="InterPro"/>
</dbReference>
<feature type="transmembrane region" description="Helical" evidence="7">
    <location>
        <begin position="333"/>
        <end position="357"/>
    </location>
</feature>
<dbReference type="RefSeq" id="WP_011522924.1">
    <property type="nucleotide sequence ID" value="NC_008009.1"/>
</dbReference>
<evidence type="ECO:0000256" key="7">
    <source>
        <dbReference type="SAM" id="Phobius"/>
    </source>
</evidence>
<dbReference type="EnsemblBacteria" id="ABF41123">
    <property type="protein sequence ID" value="ABF41123"/>
    <property type="gene ID" value="Acid345_2122"/>
</dbReference>
<feature type="transmembrane region" description="Helical" evidence="7">
    <location>
        <begin position="308"/>
        <end position="327"/>
    </location>
</feature>
<organism evidence="8 9">
    <name type="scientific">Koribacter versatilis (strain Ellin345)</name>
    <dbReference type="NCBI Taxonomy" id="204669"/>
    <lineage>
        <taxon>Bacteria</taxon>
        <taxon>Pseudomonadati</taxon>
        <taxon>Acidobacteriota</taxon>
        <taxon>Terriglobia</taxon>
        <taxon>Terriglobales</taxon>
        <taxon>Candidatus Korobacteraceae</taxon>
        <taxon>Candidatus Korobacter</taxon>
    </lineage>
</organism>
<dbReference type="InterPro" id="IPR011701">
    <property type="entry name" value="MFS"/>
</dbReference>
<keyword evidence="6 7" id="KW-0472">Membrane</keyword>
<feature type="transmembrane region" description="Helical" evidence="7">
    <location>
        <begin position="274"/>
        <end position="296"/>
    </location>
</feature>
<keyword evidence="3" id="KW-1003">Cell membrane</keyword>
<dbReference type="OrthoDB" id="128142at2"/>
<keyword evidence="2" id="KW-0813">Transport</keyword>
<feature type="transmembrane region" description="Helical" evidence="7">
    <location>
        <begin position="396"/>
        <end position="419"/>
    </location>
</feature>
<dbReference type="SUPFAM" id="SSF103473">
    <property type="entry name" value="MFS general substrate transporter"/>
    <property type="match status" value="1"/>
</dbReference>
<dbReference type="PRINTS" id="PR01988">
    <property type="entry name" value="EXPORTERBACE"/>
</dbReference>
<comment type="subcellular location">
    <subcellularLocation>
        <location evidence="1">Cell membrane</location>
        <topology evidence="1">Multi-pass membrane protein</topology>
    </subcellularLocation>
</comment>
<dbReference type="EMBL" id="CP000360">
    <property type="protein sequence ID" value="ABF41123.1"/>
    <property type="molecule type" value="Genomic_DNA"/>
</dbReference>
<feature type="transmembrane region" description="Helical" evidence="7">
    <location>
        <begin position="369"/>
        <end position="390"/>
    </location>
</feature>
<dbReference type="InterPro" id="IPR022324">
    <property type="entry name" value="Bacilysin_exporter_BacE_put"/>
</dbReference>
<keyword evidence="5 7" id="KW-1133">Transmembrane helix</keyword>
<proteinExistence type="predicted"/>
<dbReference type="AlphaFoldDB" id="Q1IPS7"/>
<dbReference type="InterPro" id="IPR036259">
    <property type="entry name" value="MFS_trans_sf"/>
</dbReference>
<protein>
    <submittedName>
        <fullName evidence="8">Major facilitator superfamily (MFS) transporter</fullName>
    </submittedName>
</protein>
<evidence type="ECO:0000256" key="2">
    <source>
        <dbReference type="ARBA" id="ARBA00022448"/>
    </source>
</evidence>
<dbReference type="PANTHER" id="PTHR43266:SF2">
    <property type="entry name" value="MAJOR FACILITATOR SUPERFAMILY (MFS) PROFILE DOMAIN-CONTAINING PROTEIN"/>
    <property type="match status" value="1"/>
</dbReference>
<sequence>MPGPTSISMRSYWRLLRNNRNFRRLWIAQVVSETGDWFYMVALYAMLLEFTGRAEVLGIAFVLQVLPQALTGPIAGVINDHFSRKRVMVFTDIARFLIISCVLFIRSASQVWMIYPLLFIETVMWGLFEPARNSVIPNVVSEEDVIVANTVSSTTWSVNLFLGAALGGIAAVWLGRDLTITLDVMTFLVSAWLIAGMKFQEPHLQGLEHIRLRDAINFAPMLDGFRYIARQPRMLTTVLVKAGMGLSGASWVLFPILGRQVFPIFRAGFTTEKAALAGISALMAARGLGSALGPALGAPWAQQNFRRLRYGIFLGFLASAAGYWALAFTHTAWIAYLEIIGSHAGSAVVWVFSTTLLQLMSEDKFRGRLFSAELACCTITLAATSFAAGYALDRGVALNTVLFCTGLIIAVPWLLWGAVGLKKD</sequence>
<dbReference type="PANTHER" id="PTHR43266">
    <property type="entry name" value="MACROLIDE-EFFLUX PROTEIN"/>
    <property type="match status" value="1"/>
</dbReference>
<keyword evidence="4 7" id="KW-0812">Transmembrane</keyword>
<dbReference type="eggNOG" id="COG2814">
    <property type="taxonomic scope" value="Bacteria"/>
</dbReference>
<keyword evidence="9" id="KW-1185">Reference proteome</keyword>
<accession>Q1IPS7</accession>
<dbReference type="KEGG" id="aba:Acid345_2122"/>
<dbReference type="STRING" id="204669.Acid345_2122"/>
<feature type="transmembrane region" description="Helical" evidence="7">
    <location>
        <begin position="25"/>
        <end position="47"/>
    </location>
</feature>
<evidence type="ECO:0000256" key="4">
    <source>
        <dbReference type="ARBA" id="ARBA00022692"/>
    </source>
</evidence>
<evidence type="ECO:0000313" key="9">
    <source>
        <dbReference type="Proteomes" id="UP000002432"/>
    </source>
</evidence>